<gene>
    <name evidence="4" type="ORF">METZ01_LOCUS239103</name>
</gene>
<dbReference type="GO" id="GO:0016491">
    <property type="term" value="F:oxidoreductase activity"/>
    <property type="evidence" value="ECO:0007669"/>
    <property type="project" value="UniProtKB-KW"/>
</dbReference>
<dbReference type="InterPro" id="IPR036812">
    <property type="entry name" value="NAD(P)_OxRdtase_dom_sf"/>
</dbReference>
<feature type="non-terminal residue" evidence="4">
    <location>
        <position position="1"/>
    </location>
</feature>
<dbReference type="SUPFAM" id="SSF51430">
    <property type="entry name" value="NAD(P)-linked oxidoreductase"/>
    <property type="match status" value="1"/>
</dbReference>
<dbReference type="Pfam" id="PF00248">
    <property type="entry name" value="Aldo_ket_red"/>
    <property type="match status" value="1"/>
</dbReference>
<evidence type="ECO:0000256" key="1">
    <source>
        <dbReference type="ARBA" id="ARBA00023002"/>
    </source>
</evidence>
<protein>
    <recommendedName>
        <fullName evidence="3">NADP-dependent oxidoreductase domain-containing protein</fullName>
    </recommendedName>
</protein>
<dbReference type="PANTHER" id="PTHR43364">
    <property type="entry name" value="NADH-SPECIFIC METHYLGLYOXAL REDUCTASE-RELATED"/>
    <property type="match status" value="1"/>
</dbReference>
<dbReference type="Gene3D" id="3.20.20.100">
    <property type="entry name" value="NADP-dependent oxidoreductase domain"/>
    <property type="match status" value="1"/>
</dbReference>
<proteinExistence type="predicted"/>
<feature type="region of interest" description="Disordered" evidence="2">
    <location>
        <begin position="1"/>
        <end position="21"/>
    </location>
</feature>
<dbReference type="AlphaFoldDB" id="A0A382HGC5"/>
<evidence type="ECO:0000256" key="2">
    <source>
        <dbReference type="SAM" id="MobiDB-lite"/>
    </source>
</evidence>
<keyword evidence="1" id="KW-0560">Oxidoreductase</keyword>
<evidence type="ECO:0000313" key="4">
    <source>
        <dbReference type="EMBL" id="SVB86249.1"/>
    </source>
</evidence>
<organism evidence="4">
    <name type="scientific">marine metagenome</name>
    <dbReference type="NCBI Taxonomy" id="408172"/>
    <lineage>
        <taxon>unclassified sequences</taxon>
        <taxon>metagenomes</taxon>
        <taxon>ecological metagenomes</taxon>
    </lineage>
</organism>
<evidence type="ECO:0000259" key="3">
    <source>
        <dbReference type="Pfam" id="PF00248"/>
    </source>
</evidence>
<dbReference type="EMBL" id="UINC01061068">
    <property type="protein sequence ID" value="SVB86249.1"/>
    <property type="molecule type" value="Genomic_DNA"/>
</dbReference>
<dbReference type="GO" id="GO:0005829">
    <property type="term" value="C:cytosol"/>
    <property type="evidence" value="ECO:0007669"/>
    <property type="project" value="TreeGrafter"/>
</dbReference>
<dbReference type="PANTHER" id="PTHR43364:SF4">
    <property type="entry name" value="NAD(P)-LINKED OXIDOREDUCTASE SUPERFAMILY PROTEIN"/>
    <property type="match status" value="1"/>
</dbReference>
<dbReference type="InterPro" id="IPR050523">
    <property type="entry name" value="AKR_Detox_Biosynth"/>
</dbReference>
<sequence>SPLASGLLTGKFDRDADPKKQAGTRLKTVPWGARLLQEQNLEVAEGLSQMAAEMDITPAQLALAWMRYRPQGRVIPILGARSVEQFEENLSCLNVTLEPAQVVALDELSEPTHGYPISLLNNDSFRTLIYGELAGKICR</sequence>
<feature type="domain" description="NADP-dependent oxidoreductase" evidence="3">
    <location>
        <begin position="1"/>
        <end position="109"/>
    </location>
</feature>
<name>A0A382HGC5_9ZZZZ</name>
<feature type="compositionally biased region" description="Basic and acidic residues" evidence="2">
    <location>
        <begin position="11"/>
        <end position="20"/>
    </location>
</feature>
<reference evidence="4" key="1">
    <citation type="submission" date="2018-05" db="EMBL/GenBank/DDBJ databases">
        <authorList>
            <person name="Lanie J.A."/>
            <person name="Ng W.-L."/>
            <person name="Kazmierczak K.M."/>
            <person name="Andrzejewski T.M."/>
            <person name="Davidsen T.M."/>
            <person name="Wayne K.J."/>
            <person name="Tettelin H."/>
            <person name="Glass J.I."/>
            <person name="Rusch D."/>
            <person name="Podicherti R."/>
            <person name="Tsui H.-C.T."/>
            <person name="Winkler M.E."/>
        </authorList>
    </citation>
    <scope>NUCLEOTIDE SEQUENCE</scope>
</reference>
<dbReference type="InterPro" id="IPR023210">
    <property type="entry name" value="NADP_OxRdtase_dom"/>
</dbReference>
<accession>A0A382HGC5</accession>